<reference evidence="2 3" key="2">
    <citation type="journal article" date="2010" name="Stand. Genomic Sci.">
        <title>Complete genome sequence of Syntrophothermus lipocalidus type strain (TGB-C1).</title>
        <authorList>
            <person name="Djao O.D."/>
            <person name="Zhang X."/>
            <person name="Lucas S."/>
            <person name="Lapidus A."/>
            <person name="Del Rio T.G."/>
            <person name="Nolan M."/>
            <person name="Tice H."/>
            <person name="Cheng J.F."/>
            <person name="Han C."/>
            <person name="Tapia R."/>
            <person name="Goodwin L."/>
            <person name="Pitluck S."/>
            <person name="Liolios K."/>
            <person name="Ivanova N."/>
            <person name="Mavromatis K."/>
            <person name="Mikhailova N."/>
            <person name="Ovchinnikova G."/>
            <person name="Pati A."/>
            <person name="Brambilla E."/>
            <person name="Chen A."/>
            <person name="Palaniappan K."/>
            <person name="Land M."/>
            <person name="Hauser L."/>
            <person name="Chang Y.J."/>
            <person name="Jeffries C.D."/>
            <person name="Rohde M."/>
            <person name="Sikorski J."/>
            <person name="Spring S."/>
            <person name="Goker M."/>
            <person name="Detter J.C."/>
            <person name="Woyke T."/>
            <person name="Bristow J."/>
            <person name="Eisen J.A."/>
            <person name="Markowitz V."/>
            <person name="Hugenholtz P."/>
            <person name="Kyrpides N.C."/>
            <person name="Klenk H.P."/>
        </authorList>
    </citation>
    <scope>NUCLEOTIDE SEQUENCE [LARGE SCALE GENOMIC DNA]</scope>
    <source>
        <strain evidence="3">DSM 12680 / TGB-C1</strain>
    </source>
</reference>
<feature type="domain" description="IrrE N-terminal-like" evidence="1">
    <location>
        <begin position="28"/>
        <end position="140"/>
    </location>
</feature>
<proteinExistence type="predicted"/>
<name>D7CPU6_SYNLT</name>
<dbReference type="Pfam" id="PF06114">
    <property type="entry name" value="Peptidase_M78"/>
    <property type="match status" value="1"/>
</dbReference>
<dbReference type="STRING" id="643648.Slip_1973"/>
<dbReference type="OrthoDB" id="9816277at2"/>
<dbReference type="InterPro" id="IPR010359">
    <property type="entry name" value="IrrE_HExxH"/>
</dbReference>
<sequence>MKRNYISQAVQYLVGEQETNDPYRLARQLGIQVDEHPFRGRIRGMVLNIAGQVTVILNANLPGWLKRVVLAHELGHLVLSPKGYGYFWLAEHTLMESKTEYEAHRFAAELLSWDETPEEDETLEQFAARVGVPVEMMRYRGPYENDLAYQVDAKGNCPKTNRSCRC</sequence>
<dbReference type="eggNOG" id="COG2856">
    <property type="taxonomic scope" value="Bacteria"/>
</dbReference>
<dbReference type="KEGG" id="slp:Slip_1973"/>
<gene>
    <name evidence="2" type="ordered locus">Slip_1973</name>
</gene>
<keyword evidence="3" id="KW-1185">Reference proteome</keyword>
<dbReference type="HOGENOM" id="CLU_122894_1_1_9"/>
<evidence type="ECO:0000313" key="3">
    <source>
        <dbReference type="Proteomes" id="UP000000378"/>
    </source>
</evidence>
<dbReference type="InterPro" id="IPR052345">
    <property type="entry name" value="Rad_response_metalloprotease"/>
</dbReference>
<dbReference type="Gene3D" id="1.10.10.2910">
    <property type="match status" value="1"/>
</dbReference>
<organism evidence="2 3">
    <name type="scientific">Syntrophothermus lipocalidus (strain DSM 12680 / TGB-C1)</name>
    <dbReference type="NCBI Taxonomy" id="643648"/>
    <lineage>
        <taxon>Bacteria</taxon>
        <taxon>Bacillati</taxon>
        <taxon>Bacillota</taxon>
        <taxon>Clostridia</taxon>
        <taxon>Eubacteriales</taxon>
        <taxon>Syntrophomonadaceae</taxon>
        <taxon>Syntrophothermus</taxon>
    </lineage>
</organism>
<evidence type="ECO:0000259" key="1">
    <source>
        <dbReference type="Pfam" id="PF06114"/>
    </source>
</evidence>
<dbReference type="PANTHER" id="PTHR43236:SF1">
    <property type="entry name" value="BLL7220 PROTEIN"/>
    <property type="match status" value="1"/>
</dbReference>
<dbReference type="PANTHER" id="PTHR43236">
    <property type="entry name" value="ANTITOXIN HIGA1"/>
    <property type="match status" value="1"/>
</dbReference>
<protein>
    <recommendedName>
        <fullName evidence="1">IrrE N-terminal-like domain-containing protein</fullName>
    </recommendedName>
</protein>
<dbReference type="AlphaFoldDB" id="D7CPU6"/>
<dbReference type="RefSeq" id="WP_013176126.1">
    <property type="nucleotide sequence ID" value="NC_014220.1"/>
</dbReference>
<evidence type="ECO:0000313" key="2">
    <source>
        <dbReference type="EMBL" id="ADI02724.1"/>
    </source>
</evidence>
<accession>D7CPU6</accession>
<dbReference type="Proteomes" id="UP000000378">
    <property type="component" value="Chromosome"/>
</dbReference>
<dbReference type="EMBL" id="CP002048">
    <property type="protein sequence ID" value="ADI02724.1"/>
    <property type="molecule type" value="Genomic_DNA"/>
</dbReference>
<reference evidence="3" key="1">
    <citation type="journal article" date="2010" name="Stand. Genomic Sci.">
        <title>Complete genome sequence of Syntrophothermus lipocalidus type strain (TGB-C1T).</title>
        <authorList>
            <consortium name="US DOE Joint Genome Institute (JGI-PGF)"/>
            <person name="Djao O."/>
            <person name="Zhang X."/>
            <person name="Lucas S."/>
            <person name="Lapidus A."/>
            <person name="Glavina Del Rio T."/>
            <person name="Nolan M."/>
            <person name="Tice H."/>
            <person name="Cheng J."/>
            <person name="Han C."/>
            <person name="Tapia R."/>
            <person name="Goodwin L."/>
            <person name="Pitluck S."/>
            <person name="Liolios K."/>
            <person name="Ivanova N."/>
            <person name="Mavromatis K."/>
            <person name="Mikhailova N."/>
            <person name="Ovchinnikova G."/>
            <person name="Pati A."/>
            <person name="Brambilla E."/>
            <person name="Chen A."/>
            <person name="Palaniappan K."/>
            <person name="Land M."/>
            <person name="Hauser L."/>
            <person name="Chang Y."/>
            <person name="Jeffries C."/>
            <person name="Rohde M."/>
            <person name="Sikorski J."/>
            <person name="Spring S."/>
            <person name="Goker M."/>
            <person name="Detter J."/>
            <person name="Woyke T."/>
            <person name="Bristow J."/>
            <person name="Eisen J."/>
            <person name="Markowitz V."/>
            <person name="Hugenholtz P."/>
            <person name="Kyrpides N."/>
            <person name="Klenk H."/>
        </authorList>
    </citation>
    <scope>NUCLEOTIDE SEQUENCE [LARGE SCALE GENOMIC DNA]</scope>
    <source>
        <strain evidence="3">DSM 12680 / TGB-C1</strain>
    </source>
</reference>